<proteinExistence type="predicted"/>
<accession>A0A103R6I2</accession>
<evidence type="ECO:0000313" key="2">
    <source>
        <dbReference type="Proteomes" id="UP000064029"/>
    </source>
</evidence>
<organism evidence="1 2">
    <name type="scientific">Burkholderia ubonensis</name>
    <dbReference type="NCBI Taxonomy" id="101571"/>
    <lineage>
        <taxon>Bacteria</taxon>
        <taxon>Pseudomonadati</taxon>
        <taxon>Pseudomonadota</taxon>
        <taxon>Betaproteobacteria</taxon>
        <taxon>Burkholderiales</taxon>
        <taxon>Burkholderiaceae</taxon>
        <taxon>Burkholderia</taxon>
        <taxon>Burkholderia cepacia complex</taxon>
    </lineage>
</organism>
<evidence type="ECO:0000313" key="1">
    <source>
        <dbReference type="EMBL" id="KVG62127.1"/>
    </source>
</evidence>
<protein>
    <submittedName>
        <fullName evidence="1">Uncharacterized protein</fullName>
    </submittedName>
</protein>
<comment type="caution">
    <text evidence="1">The sequence shown here is derived from an EMBL/GenBank/DDBJ whole genome shotgun (WGS) entry which is preliminary data.</text>
</comment>
<dbReference type="AlphaFoldDB" id="A0A103R6I2"/>
<sequence length="137" mass="15519">MSGDVVTLSVFPELRITASFDPRIFSEGRELNMWGDPLDMGDIISHVIHDAGKGSDAASTRLGALSQTLTEVLPEYNNQKQTFFNTPALLGEMGAETALTEWYWRSVMPIISVAIRWWPARPILIARQRSLWSRRER</sequence>
<dbReference type="EMBL" id="LOXM01000177">
    <property type="protein sequence ID" value="KVG62127.1"/>
    <property type="molecule type" value="Genomic_DNA"/>
</dbReference>
<reference evidence="1 2" key="1">
    <citation type="submission" date="2015-11" db="EMBL/GenBank/DDBJ databases">
        <title>Expanding the genomic diversity of Burkholderia species for the development of highly accurate diagnostics.</title>
        <authorList>
            <person name="Sahl J."/>
            <person name="Keim P."/>
            <person name="Wagner D."/>
        </authorList>
    </citation>
    <scope>NUCLEOTIDE SEQUENCE [LARGE SCALE GENOMIC DNA]</scope>
    <source>
        <strain evidence="1 2">MSMB2036</strain>
    </source>
</reference>
<dbReference type="Proteomes" id="UP000064029">
    <property type="component" value="Unassembled WGS sequence"/>
</dbReference>
<name>A0A103R6I2_9BURK</name>
<gene>
    <name evidence="1" type="ORF">WJ33_30300</name>
</gene>